<reference evidence="10" key="1">
    <citation type="journal article" date="2020" name="mSystems">
        <title>Genome- and Community-Level Interaction Insights into Carbon Utilization and Element Cycling Functions of Hydrothermarchaeota in Hydrothermal Sediment.</title>
        <authorList>
            <person name="Zhou Z."/>
            <person name="Liu Y."/>
            <person name="Xu W."/>
            <person name="Pan J."/>
            <person name="Luo Z.H."/>
            <person name="Li M."/>
        </authorList>
    </citation>
    <scope>NUCLEOTIDE SEQUENCE [LARGE SCALE GENOMIC DNA]</scope>
    <source>
        <strain evidence="10">SpSt-1233</strain>
    </source>
</reference>
<keyword evidence="5 8" id="KW-0812">Transmembrane</keyword>
<dbReference type="PANTHER" id="PTHR33908:SF11">
    <property type="entry name" value="MEMBRANE PROTEIN"/>
    <property type="match status" value="1"/>
</dbReference>
<dbReference type="InterPro" id="IPR050297">
    <property type="entry name" value="LipidA_mod_glycosyltrf_83"/>
</dbReference>
<proteinExistence type="predicted"/>
<dbReference type="AlphaFoldDB" id="A0A7V2AUR2"/>
<gene>
    <name evidence="10" type="ORF">ENO08_04160</name>
</gene>
<dbReference type="Pfam" id="PF13231">
    <property type="entry name" value="PMT_2"/>
    <property type="match status" value="1"/>
</dbReference>
<sequence>MTESNRTGRLVSERLTWGILVGGALLLRALFATSRLVLSGDETHYAESLHHFMRGRIFEGLSDYWSFLYPLAAVPFGLICRDAEAGLRLLSMLSGAALLIPSMAIAKEMWGGRAALFTGLFIALHTNLLICSAAAMTESFFSLLVMLALLCFLRAARDGGGRSVILTGLLLGLACLVRQEAQILVLIPVIFLLAGAGGNGISRPARKRLASALLLVLFFILPLLPHAVLLHEKTGRWFVQSKAAVNLSSPLIWDDGLEREKFVYTLNEEGTDRRINEIGRTNPLGLLWDGRREIGGRYVRQLTDAAEQLPLLLVSPFLLLLVPLGLFARRWRMKRRELLIVAVGLFP</sequence>
<feature type="non-terminal residue" evidence="10">
    <location>
        <position position="347"/>
    </location>
</feature>
<evidence type="ECO:0000313" key="10">
    <source>
        <dbReference type="EMBL" id="HER43635.1"/>
    </source>
</evidence>
<evidence type="ECO:0000256" key="8">
    <source>
        <dbReference type="SAM" id="Phobius"/>
    </source>
</evidence>
<organism evidence="10">
    <name type="scientific">Eiseniibacteriota bacterium</name>
    <dbReference type="NCBI Taxonomy" id="2212470"/>
    <lineage>
        <taxon>Bacteria</taxon>
        <taxon>Candidatus Eiseniibacteriota</taxon>
    </lineage>
</organism>
<dbReference type="GO" id="GO:0009103">
    <property type="term" value="P:lipopolysaccharide biosynthetic process"/>
    <property type="evidence" value="ECO:0007669"/>
    <property type="project" value="UniProtKB-ARBA"/>
</dbReference>
<comment type="subcellular location">
    <subcellularLocation>
        <location evidence="1">Cell membrane</location>
        <topology evidence="1">Multi-pass membrane protein</topology>
    </subcellularLocation>
</comment>
<dbReference type="PANTHER" id="PTHR33908">
    <property type="entry name" value="MANNOSYLTRANSFERASE YKCB-RELATED"/>
    <property type="match status" value="1"/>
</dbReference>
<evidence type="ECO:0000256" key="5">
    <source>
        <dbReference type="ARBA" id="ARBA00022692"/>
    </source>
</evidence>
<feature type="transmembrane region" description="Helical" evidence="8">
    <location>
        <begin position="87"/>
        <end position="106"/>
    </location>
</feature>
<accession>A0A7V2AUR2</accession>
<keyword evidence="6 8" id="KW-1133">Transmembrane helix</keyword>
<evidence type="ECO:0000256" key="1">
    <source>
        <dbReference type="ARBA" id="ARBA00004651"/>
    </source>
</evidence>
<feature type="transmembrane region" description="Helical" evidence="8">
    <location>
        <begin position="126"/>
        <end position="153"/>
    </location>
</feature>
<name>A0A7V2AUR2_UNCEI</name>
<evidence type="ECO:0000256" key="6">
    <source>
        <dbReference type="ARBA" id="ARBA00022989"/>
    </source>
</evidence>
<keyword evidence="2" id="KW-1003">Cell membrane</keyword>
<dbReference type="EMBL" id="DSEC01000295">
    <property type="protein sequence ID" value="HER43635.1"/>
    <property type="molecule type" value="Genomic_DNA"/>
</dbReference>
<feature type="domain" description="Glycosyltransferase RgtA/B/C/D-like" evidence="9">
    <location>
        <begin position="79"/>
        <end position="224"/>
    </location>
</feature>
<dbReference type="Proteomes" id="UP000886069">
    <property type="component" value="Unassembled WGS sequence"/>
</dbReference>
<feature type="transmembrane region" description="Helical" evidence="8">
    <location>
        <begin position="309"/>
        <end position="328"/>
    </location>
</feature>
<evidence type="ECO:0000256" key="2">
    <source>
        <dbReference type="ARBA" id="ARBA00022475"/>
    </source>
</evidence>
<keyword evidence="4" id="KW-0808">Transferase</keyword>
<evidence type="ECO:0000256" key="3">
    <source>
        <dbReference type="ARBA" id="ARBA00022676"/>
    </source>
</evidence>
<feature type="transmembrane region" description="Helical" evidence="8">
    <location>
        <begin position="183"/>
        <end position="202"/>
    </location>
</feature>
<evidence type="ECO:0000259" key="9">
    <source>
        <dbReference type="Pfam" id="PF13231"/>
    </source>
</evidence>
<comment type="caution">
    <text evidence="10">The sequence shown here is derived from an EMBL/GenBank/DDBJ whole genome shotgun (WGS) entry which is preliminary data.</text>
</comment>
<dbReference type="GO" id="GO:0005886">
    <property type="term" value="C:plasma membrane"/>
    <property type="evidence" value="ECO:0007669"/>
    <property type="project" value="UniProtKB-SubCell"/>
</dbReference>
<dbReference type="InterPro" id="IPR038731">
    <property type="entry name" value="RgtA/B/C-like"/>
</dbReference>
<feature type="transmembrane region" description="Helical" evidence="8">
    <location>
        <begin position="63"/>
        <end position="80"/>
    </location>
</feature>
<dbReference type="GO" id="GO:0016763">
    <property type="term" value="F:pentosyltransferase activity"/>
    <property type="evidence" value="ECO:0007669"/>
    <property type="project" value="TreeGrafter"/>
</dbReference>
<evidence type="ECO:0000256" key="4">
    <source>
        <dbReference type="ARBA" id="ARBA00022679"/>
    </source>
</evidence>
<keyword evidence="3" id="KW-0328">Glycosyltransferase</keyword>
<feature type="transmembrane region" description="Helical" evidence="8">
    <location>
        <begin position="209"/>
        <end position="229"/>
    </location>
</feature>
<keyword evidence="7 8" id="KW-0472">Membrane</keyword>
<protein>
    <submittedName>
        <fullName evidence="10">Phospholipid carrier-dependent glycosyltransferase</fullName>
    </submittedName>
</protein>
<evidence type="ECO:0000256" key="7">
    <source>
        <dbReference type="ARBA" id="ARBA00023136"/>
    </source>
</evidence>